<dbReference type="UniPathway" id="UPA00109">
    <property type="reaction ID" value="UER00189"/>
</dbReference>
<evidence type="ECO:0000256" key="1">
    <source>
        <dbReference type="ARBA" id="ARBA00007422"/>
    </source>
</evidence>
<dbReference type="PROSITE" id="PS51440">
    <property type="entry name" value="TIM_2"/>
    <property type="match status" value="1"/>
</dbReference>
<evidence type="ECO:0000256" key="2">
    <source>
        <dbReference type="ARBA" id="ARBA00023235"/>
    </source>
</evidence>
<evidence type="ECO:0000256" key="3">
    <source>
        <dbReference type="RuleBase" id="RU363013"/>
    </source>
</evidence>
<dbReference type="GO" id="GO:0019563">
    <property type="term" value="P:glycerol catabolic process"/>
    <property type="evidence" value="ECO:0007669"/>
    <property type="project" value="TreeGrafter"/>
</dbReference>
<dbReference type="Proteomes" id="UP000230778">
    <property type="component" value="Unassembled WGS sequence"/>
</dbReference>
<dbReference type="PANTHER" id="PTHR21139:SF42">
    <property type="entry name" value="TRIOSEPHOSPHATE ISOMERASE"/>
    <property type="match status" value="1"/>
</dbReference>
<keyword evidence="2 3" id="KW-0413">Isomerase</keyword>
<dbReference type="PANTHER" id="PTHR21139">
    <property type="entry name" value="TRIOSEPHOSPHATE ISOMERASE"/>
    <property type="match status" value="1"/>
</dbReference>
<comment type="caution">
    <text evidence="4">The sequence shown here is derived from an EMBL/GenBank/DDBJ whole genome shotgun (WGS) entry which is preliminary data.</text>
</comment>
<dbReference type="EMBL" id="PCUC01000183">
    <property type="protein sequence ID" value="PIQ04442.1"/>
    <property type="molecule type" value="Genomic_DNA"/>
</dbReference>
<name>A0A2H0FCY2_9BACT</name>
<evidence type="ECO:0000313" key="5">
    <source>
        <dbReference type="Proteomes" id="UP000230778"/>
    </source>
</evidence>
<proteinExistence type="inferred from homology"/>
<dbReference type="Gene3D" id="3.20.20.70">
    <property type="entry name" value="Aldolase class I"/>
    <property type="match status" value="1"/>
</dbReference>
<comment type="subunit">
    <text evidence="3">Homodimer.</text>
</comment>
<comment type="catalytic activity">
    <reaction evidence="3">
        <text>D-glyceraldehyde 3-phosphate = dihydroxyacetone phosphate</text>
        <dbReference type="Rhea" id="RHEA:18585"/>
        <dbReference type="ChEBI" id="CHEBI:57642"/>
        <dbReference type="ChEBI" id="CHEBI:59776"/>
        <dbReference type="EC" id="5.3.1.1"/>
    </reaction>
</comment>
<dbReference type="SUPFAM" id="SSF51351">
    <property type="entry name" value="Triosephosphate isomerase (TIM)"/>
    <property type="match status" value="1"/>
</dbReference>
<protein>
    <recommendedName>
        <fullName evidence="3">Triosephosphate isomerase</fullName>
        <ecNumber evidence="3">5.3.1.1</ecNumber>
    </recommendedName>
</protein>
<comment type="pathway">
    <text evidence="3">Carbohydrate degradation; glycolysis; D-glyceraldehyde 3-phosphate from glycerone phosphate: step 1/1.</text>
</comment>
<reference evidence="4 5" key="1">
    <citation type="submission" date="2017-09" db="EMBL/GenBank/DDBJ databases">
        <title>Depth-based differentiation of microbial function through sediment-hosted aquifers and enrichment of novel symbionts in the deep terrestrial subsurface.</title>
        <authorList>
            <person name="Probst A.J."/>
            <person name="Ladd B."/>
            <person name="Jarett J.K."/>
            <person name="Geller-Mcgrath D.E."/>
            <person name="Sieber C.M."/>
            <person name="Emerson J.B."/>
            <person name="Anantharaman K."/>
            <person name="Thomas B.C."/>
            <person name="Malmstrom R."/>
            <person name="Stieglmeier M."/>
            <person name="Klingl A."/>
            <person name="Woyke T."/>
            <person name="Ryan C.M."/>
            <person name="Banfield J.F."/>
        </authorList>
    </citation>
    <scope>NUCLEOTIDE SEQUENCE [LARGE SCALE GENOMIC DNA]</scope>
    <source>
        <strain evidence="4">CG18_big_fil_WC_8_21_14_2_50_37_10</strain>
    </source>
</reference>
<dbReference type="UniPathway" id="UPA00138"/>
<dbReference type="GO" id="GO:0046166">
    <property type="term" value="P:glyceraldehyde-3-phosphate biosynthetic process"/>
    <property type="evidence" value="ECO:0007669"/>
    <property type="project" value="TreeGrafter"/>
</dbReference>
<sequence length="179" mass="20336">WEEKGAFTGEVSPKMLKDLGCKYVIIGHSERRRYFEETDEMINKKIKAALKVGLRPILCIEKISQIRKHQRSVKMNEVHRLKKGIKGIIKKDLKKIILAYEPVFAIGTGKPCSIEKAKKMRLLILRNLNKNLPVLYGGSVNSQNARDYIEKAKFQGLLVGGTSLNAQEFIKLVKNVSQT</sequence>
<comment type="pathway">
    <text evidence="3">Carbohydrate biosynthesis; gluconeogenesis.</text>
</comment>
<dbReference type="InterPro" id="IPR035990">
    <property type="entry name" value="TIM_sf"/>
</dbReference>
<organism evidence="4 5">
    <name type="scientific">Candidatus Nealsonbacteria bacterium CG18_big_fil_WC_8_21_14_2_50_37_10</name>
    <dbReference type="NCBI Taxonomy" id="1974717"/>
    <lineage>
        <taxon>Bacteria</taxon>
        <taxon>Candidatus Nealsoniibacteriota</taxon>
    </lineage>
</organism>
<dbReference type="GO" id="GO:0005829">
    <property type="term" value="C:cytosol"/>
    <property type="evidence" value="ECO:0007669"/>
    <property type="project" value="TreeGrafter"/>
</dbReference>
<dbReference type="CDD" id="cd00311">
    <property type="entry name" value="TIM"/>
    <property type="match status" value="1"/>
</dbReference>
<evidence type="ECO:0000313" key="4">
    <source>
        <dbReference type="EMBL" id="PIQ04442.1"/>
    </source>
</evidence>
<dbReference type="AlphaFoldDB" id="A0A2H0FCY2"/>
<dbReference type="InterPro" id="IPR013785">
    <property type="entry name" value="Aldolase_TIM"/>
</dbReference>
<comment type="subcellular location">
    <subcellularLocation>
        <location evidence="3">Cytoplasm</location>
    </subcellularLocation>
</comment>
<dbReference type="GO" id="GO:0006094">
    <property type="term" value="P:gluconeogenesis"/>
    <property type="evidence" value="ECO:0007669"/>
    <property type="project" value="UniProtKB-UniPathway"/>
</dbReference>
<feature type="non-terminal residue" evidence="4">
    <location>
        <position position="1"/>
    </location>
</feature>
<dbReference type="EC" id="5.3.1.1" evidence="3"/>
<dbReference type="InterPro" id="IPR000652">
    <property type="entry name" value="Triosephosphate_isomerase"/>
</dbReference>
<dbReference type="GO" id="GO:0004807">
    <property type="term" value="F:triose-phosphate isomerase activity"/>
    <property type="evidence" value="ECO:0007669"/>
    <property type="project" value="UniProtKB-EC"/>
</dbReference>
<keyword evidence="3" id="KW-0324">Glycolysis</keyword>
<dbReference type="Pfam" id="PF00121">
    <property type="entry name" value="TIM"/>
    <property type="match status" value="1"/>
</dbReference>
<dbReference type="GO" id="GO:0006096">
    <property type="term" value="P:glycolytic process"/>
    <property type="evidence" value="ECO:0007669"/>
    <property type="project" value="UniProtKB-UniPathway"/>
</dbReference>
<keyword evidence="3" id="KW-0963">Cytoplasm</keyword>
<accession>A0A2H0FCY2</accession>
<gene>
    <name evidence="4" type="primary">tpiA</name>
    <name evidence="4" type="ORF">COW72_03525</name>
</gene>
<keyword evidence="3" id="KW-0312">Gluconeogenesis</keyword>
<comment type="similarity">
    <text evidence="1 3">Belongs to the triosephosphate isomerase family.</text>
</comment>